<evidence type="ECO:0000313" key="1">
    <source>
        <dbReference type="EMBL" id="KRZ47267.1"/>
    </source>
</evidence>
<comment type="caution">
    <text evidence="1">The sequence shown here is derived from an EMBL/GenBank/DDBJ whole genome shotgun (WGS) entry which is preliminary data.</text>
</comment>
<dbReference type="AlphaFoldDB" id="A0A0V1KJA5"/>
<dbReference type="Proteomes" id="UP000054721">
    <property type="component" value="Unassembled WGS sequence"/>
</dbReference>
<sequence>MVTNVSDSESMLCKRERSSTCGKAICHCPYVTDVHNSLYGGLWLADRGLVPGTDKAPTVPLVSQ</sequence>
<protein>
    <submittedName>
        <fullName evidence="1">Uncharacterized protein</fullName>
    </submittedName>
</protein>
<evidence type="ECO:0000313" key="2">
    <source>
        <dbReference type="Proteomes" id="UP000054721"/>
    </source>
</evidence>
<gene>
    <name evidence="1" type="ORF">T02_5675</name>
</gene>
<reference evidence="1 2" key="1">
    <citation type="submission" date="2015-05" db="EMBL/GenBank/DDBJ databases">
        <title>Evolution of Trichinella species and genotypes.</title>
        <authorList>
            <person name="Korhonen P.K."/>
            <person name="Edoardo P."/>
            <person name="Giuseppe L.R."/>
            <person name="Gasser R.B."/>
        </authorList>
    </citation>
    <scope>NUCLEOTIDE SEQUENCE [LARGE SCALE GENOMIC DNA]</scope>
    <source>
        <strain evidence="1">ISS10</strain>
    </source>
</reference>
<dbReference type="EMBL" id="JYDW01001051">
    <property type="protein sequence ID" value="KRZ47267.1"/>
    <property type="molecule type" value="Genomic_DNA"/>
</dbReference>
<accession>A0A0V1KJA5</accession>
<proteinExistence type="predicted"/>
<organism evidence="1 2">
    <name type="scientific">Trichinella nativa</name>
    <dbReference type="NCBI Taxonomy" id="6335"/>
    <lineage>
        <taxon>Eukaryota</taxon>
        <taxon>Metazoa</taxon>
        <taxon>Ecdysozoa</taxon>
        <taxon>Nematoda</taxon>
        <taxon>Enoplea</taxon>
        <taxon>Dorylaimia</taxon>
        <taxon>Trichinellida</taxon>
        <taxon>Trichinellidae</taxon>
        <taxon>Trichinella</taxon>
    </lineage>
</organism>
<keyword evidence="2" id="KW-1185">Reference proteome</keyword>
<name>A0A0V1KJA5_9BILA</name>